<accession>A0ABM8D3C2</accession>
<dbReference type="InterPro" id="IPR036689">
    <property type="entry name" value="ESAT-6-like_sf"/>
</dbReference>
<dbReference type="RefSeq" id="WP_281874993.1">
    <property type="nucleotide sequence ID" value="NZ_AP026976.1"/>
</dbReference>
<protein>
    <recommendedName>
        <fullName evidence="3">WXG100 family type VII secretion target</fullName>
    </recommendedName>
</protein>
<evidence type="ECO:0008006" key="3">
    <source>
        <dbReference type="Google" id="ProtNLM"/>
    </source>
</evidence>
<proteinExistence type="predicted"/>
<dbReference type="SUPFAM" id="SSF140453">
    <property type="entry name" value="EsxAB dimer-like"/>
    <property type="match status" value="1"/>
</dbReference>
<reference evidence="1 2" key="1">
    <citation type="submission" date="2022-11" db="EMBL/GenBank/DDBJ databases">
        <title>Genome Sequencing of Nocardia sp. ON39_IFM12276 and assembly.</title>
        <authorList>
            <person name="Shimojima M."/>
            <person name="Toyokawa M."/>
            <person name="Uesaka K."/>
        </authorList>
    </citation>
    <scope>NUCLEOTIDE SEQUENCE [LARGE SCALE GENOMIC DNA]</scope>
    <source>
        <strain evidence="1 2">IFM 12276</strain>
    </source>
</reference>
<gene>
    <name evidence="1" type="ORF">IFM12276_49190</name>
</gene>
<name>A0ABM8D3C2_9NOCA</name>
<sequence length="102" mass="10942">MATGYTGDPAEITAAAKKFFTHADTFRNHLGILEGIKMEYAPAVQGATGNAIQTAMQGALDKGGKLHQTFMEIVDVLNSAGANFDSKDQENAAQVNKYNMNF</sequence>
<dbReference type="EMBL" id="AP026978">
    <property type="protein sequence ID" value="BDU01891.1"/>
    <property type="molecule type" value="Genomic_DNA"/>
</dbReference>
<dbReference type="Gene3D" id="1.10.287.1060">
    <property type="entry name" value="ESAT-6-like"/>
    <property type="match status" value="1"/>
</dbReference>
<dbReference type="Proteomes" id="UP001317870">
    <property type="component" value="Chromosome"/>
</dbReference>
<evidence type="ECO:0000313" key="1">
    <source>
        <dbReference type="EMBL" id="BDU01891.1"/>
    </source>
</evidence>
<evidence type="ECO:0000313" key="2">
    <source>
        <dbReference type="Proteomes" id="UP001317870"/>
    </source>
</evidence>
<organism evidence="1 2">
    <name type="scientific">Nocardia sputorum</name>
    <dbReference type="NCBI Taxonomy" id="2984338"/>
    <lineage>
        <taxon>Bacteria</taxon>
        <taxon>Bacillati</taxon>
        <taxon>Actinomycetota</taxon>
        <taxon>Actinomycetes</taxon>
        <taxon>Mycobacteriales</taxon>
        <taxon>Nocardiaceae</taxon>
        <taxon>Nocardia</taxon>
    </lineage>
</organism>
<keyword evidence="2" id="KW-1185">Reference proteome</keyword>